<organism evidence="8 9">
    <name type="scientific">Amycolatopsis rubida</name>
    <dbReference type="NCBI Taxonomy" id="112413"/>
    <lineage>
        <taxon>Bacteria</taxon>
        <taxon>Bacillati</taxon>
        <taxon>Actinomycetota</taxon>
        <taxon>Actinomycetes</taxon>
        <taxon>Pseudonocardiales</taxon>
        <taxon>Pseudonocardiaceae</taxon>
        <taxon>Amycolatopsis</taxon>
    </lineage>
</organism>
<comment type="caution">
    <text evidence="8">The sequence shown here is derived from an EMBL/GenBank/DDBJ whole genome shotgun (WGS) entry which is preliminary data.</text>
</comment>
<evidence type="ECO:0000256" key="2">
    <source>
        <dbReference type="ARBA" id="ARBA00012662"/>
    </source>
</evidence>
<sequence>MLDLRSPPSPFGHGSDRRTAVSIPASLALAAVLAAGGPAAPAVARTTACHGPIRPAAIQAVRSCDGMDRILAKAAATVPRSGQIAWQQRPVTAFTHFGMNTFTDREWGSGAEKESTFAPTAVDTDQWMRSMKAAGATQVMLTAKHHDGFVLYPTRYTNHSVVASPWWVTPGCADDAVTKARAAAQNGRVRDPSAYWQVRAAGCANPRGDLLRGYVDSARKAGLKVGVYLSPADGAELPKQFFAQQVKRVEAKVAAGQPLSIEEQATYDDRANTPAGQGRYGTGSAAKVRTIPSLVPNDDRAAALAAGKLPKFTVTEDDYNIYYLNQVYELFTQYGPIDELWLDGANPWRGNGISETYDFATWFRMIHALSPDTVTFAGPAGVRWVGNEKGQARESEWSALPATGYPNTAHNEELFVGGAEGGDLGSRQVLADPSVRYLEWAPAEADVSIRPGWFYHPDEQPKTPAQLVDLYRASVGRNASLLLNVPPGPDGRVAPADAAALASFGQAIARTQAENLAAGARGLDAVTDSSLTTSWSPPRGALAGTMDVVLPKAVAFDQIRLGEDITRGQHVEGATVQAEVDGSWRTIATVTTVGANRLVTLPSPVTARHLRVVVTQSRATPYLAAFALYRTVPAA</sequence>
<dbReference type="PROSITE" id="PS51318">
    <property type="entry name" value="TAT"/>
    <property type="match status" value="1"/>
</dbReference>
<dbReference type="SUPFAM" id="SSF49785">
    <property type="entry name" value="Galactose-binding domain-like"/>
    <property type="match status" value="1"/>
</dbReference>
<protein>
    <recommendedName>
        <fullName evidence="2">alpha-L-fucosidase</fullName>
        <ecNumber evidence="2">3.2.1.51</ecNumber>
    </recommendedName>
</protein>
<dbReference type="InterPro" id="IPR017853">
    <property type="entry name" value="GH"/>
</dbReference>
<keyword evidence="4" id="KW-0378">Hydrolase</keyword>
<keyword evidence="3" id="KW-0732">Signal</keyword>
<dbReference type="InterPro" id="IPR000933">
    <property type="entry name" value="Glyco_hydro_29"/>
</dbReference>
<evidence type="ECO:0000313" key="8">
    <source>
        <dbReference type="EMBL" id="NEC54362.1"/>
    </source>
</evidence>
<dbReference type="Pfam" id="PF01120">
    <property type="entry name" value="Alpha_L_fucos"/>
    <property type="match status" value="1"/>
</dbReference>
<name>A0ABX0BM04_9PSEU</name>
<accession>A0ABX0BM04</accession>
<dbReference type="Gene3D" id="3.20.20.80">
    <property type="entry name" value="Glycosidases"/>
    <property type="match status" value="2"/>
</dbReference>
<feature type="domain" description="Glycoside hydrolase family 29 N-terminal" evidence="7">
    <location>
        <begin position="111"/>
        <end position="506"/>
    </location>
</feature>
<gene>
    <name evidence="8" type="ORF">G3I59_01740</name>
</gene>
<proteinExistence type="inferred from homology"/>
<evidence type="ECO:0000259" key="7">
    <source>
        <dbReference type="Pfam" id="PF01120"/>
    </source>
</evidence>
<dbReference type="InterPro" id="IPR000421">
    <property type="entry name" value="FA58C"/>
</dbReference>
<evidence type="ECO:0000259" key="6">
    <source>
        <dbReference type="Pfam" id="PF00754"/>
    </source>
</evidence>
<dbReference type="InterPro" id="IPR057739">
    <property type="entry name" value="Glyco_hydro_29_N"/>
</dbReference>
<evidence type="ECO:0000256" key="5">
    <source>
        <dbReference type="ARBA" id="ARBA00023295"/>
    </source>
</evidence>
<evidence type="ECO:0000313" key="9">
    <source>
        <dbReference type="Proteomes" id="UP000470404"/>
    </source>
</evidence>
<dbReference type="EC" id="3.2.1.51" evidence="2"/>
<dbReference type="EMBL" id="JAAGNC010000014">
    <property type="protein sequence ID" value="NEC54362.1"/>
    <property type="molecule type" value="Genomic_DNA"/>
</dbReference>
<dbReference type="Proteomes" id="UP000470404">
    <property type="component" value="Unassembled WGS sequence"/>
</dbReference>
<dbReference type="SMART" id="SM00812">
    <property type="entry name" value="Alpha_L_fucos"/>
    <property type="match status" value="1"/>
</dbReference>
<reference evidence="8 9" key="1">
    <citation type="submission" date="2020-01" db="EMBL/GenBank/DDBJ databases">
        <title>Insect and environment-associated Actinomycetes.</title>
        <authorList>
            <person name="Currrie C."/>
            <person name="Chevrette M."/>
            <person name="Carlson C."/>
            <person name="Stubbendieck R."/>
            <person name="Wendt-Pienkowski E."/>
        </authorList>
    </citation>
    <scope>NUCLEOTIDE SEQUENCE [LARGE SCALE GENOMIC DNA]</scope>
    <source>
        <strain evidence="8 9">SID8386</strain>
    </source>
</reference>
<keyword evidence="5" id="KW-0326">Glycosidase</keyword>
<evidence type="ECO:0000256" key="1">
    <source>
        <dbReference type="ARBA" id="ARBA00007951"/>
    </source>
</evidence>
<keyword evidence="9" id="KW-1185">Reference proteome</keyword>
<dbReference type="PANTHER" id="PTHR10030:SF37">
    <property type="entry name" value="ALPHA-L-FUCOSIDASE-RELATED"/>
    <property type="match status" value="1"/>
</dbReference>
<dbReference type="InterPro" id="IPR006311">
    <property type="entry name" value="TAT_signal"/>
</dbReference>
<evidence type="ECO:0000256" key="4">
    <source>
        <dbReference type="ARBA" id="ARBA00022801"/>
    </source>
</evidence>
<dbReference type="SUPFAM" id="SSF51445">
    <property type="entry name" value="(Trans)glycosidases"/>
    <property type="match status" value="1"/>
</dbReference>
<dbReference type="InterPro" id="IPR008979">
    <property type="entry name" value="Galactose-bd-like_sf"/>
</dbReference>
<evidence type="ECO:0000256" key="3">
    <source>
        <dbReference type="ARBA" id="ARBA00022729"/>
    </source>
</evidence>
<feature type="domain" description="F5/8 type C" evidence="6">
    <location>
        <begin position="522"/>
        <end position="616"/>
    </location>
</feature>
<dbReference type="PANTHER" id="PTHR10030">
    <property type="entry name" value="ALPHA-L-FUCOSIDASE"/>
    <property type="match status" value="1"/>
</dbReference>
<dbReference type="Pfam" id="PF00754">
    <property type="entry name" value="F5_F8_type_C"/>
    <property type="match status" value="1"/>
</dbReference>
<dbReference type="Gene3D" id="2.60.120.260">
    <property type="entry name" value="Galactose-binding domain-like"/>
    <property type="match status" value="1"/>
</dbReference>
<comment type="similarity">
    <text evidence="1">Belongs to the glycosyl hydrolase 29 family.</text>
</comment>